<sequence>MRDEFEMRLMTEHRSALYGFVEGVVASVIDTMCHLRTIQWRAPWRAEQPRCR</sequence>
<protein>
    <submittedName>
        <fullName evidence="1">Uncharacterized protein</fullName>
    </submittedName>
</protein>
<reference evidence="2" key="1">
    <citation type="journal article" date="2019" name="Int. J. Syst. Evol. Microbiol.">
        <title>The Global Catalogue of Microorganisms (GCM) 10K type strain sequencing project: providing services to taxonomists for standard genome sequencing and annotation.</title>
        <authorList>
            <consortium name="The Broad Institute Genomics Platform"/>
            <consortium name="The Broad Institute Genome Sequencing Center for Infectious Disease"/>
            <person name="Wu L."/>
            <person name="Ma J."/>
        </authorList>
    </citation>
    <scope>NUCLEOTIDE SEQUENCE [LARGE SCALE GENOMIC DNA]</scope>
    <source>
        <strain evidence="2">CCUG 52537</strain>
    </source>
</reference>
<comment type="caution">
    <text evidence="1">The sequence shown here is derived from an EMBL/GenBank/DDBJ whole genome shotgun (WGS) entry which is preliminary data.</text>
</comment>
<gene>
    <name evidence="1" type="ORF">ACFQ00_07235</name>
</gene>
<organism evidence="1 2">
    <name type="scientific">Sphingosinicella xenopeptidilytica</name>
    <dbReference type="NCBI Taxonomy" id="364098"/>
    <lineage>
        <taxon>Bacteria</taxon>
        <taxon>Pseudomonadati</taxon>
        <taxon>Pseudomonadota</taxon>
        <taxon>Alphaproteobacteria</taxon>
        <taxon>Sphingomonadales</taxon>
        <taxon>Sphingosinicellaceae</taxon>
        <taxon>Sphingosinicella</taxon>
    </lineage>
</organism>
<keyword evidence="2" id="KW-1185">Reference proteome</keyword>
<dbReference type="RefSeq" id="WP_381488341.1">
    <property type="nucleotide sequence ID" value="NZ_JBHTIK010000004.1"/>
</dbReference>
<accession>A0ABW3C1X8</accession>
<name>A0ABW3C1X8_SPHXN</name>
<evidence type="ECO:0000313" key="2">
    <source>
        <dbReference type="Proteomes" id="UP001597124"/>
    </source>
</evidence>
<dbReference type="Proteomes" id="UP001597124">
    <property type="component" value="Unassembled WGS sequence"/>
</dbReference>
<proteinExistence type="predicted"/>
<evidence type="ECO:0000313" key="1">
    <source>
        <dbReference type="EMBL" id="MFD0848112.1"/>
    </source>
</evidence>
<dbReference type="EMBL" id="JBHTIK010000004">
    <property type="protein sequence ID" value="MFD0848112.1"/>
    <property type="molecule type" value="Genomic_DNA"/>
</dbReference>